<feature type="transmembrane region" description="Helical" evidence="1">
    <location>
        <begin position="102"/>
        <end position="118"/>
    </location>
</feature>
<sequence>MTERRPGTASGPEAVPSVGVSAAEMTSWMTVPLTQRPSGLRSHSYELSPGTESGIKATWTSTSRAKGFIYLNLLRWASLSICTVMFIGEVFVAAFSLPFFDTYFAIPWALVVAGWDVWRLVRMHKPRGRVLVSVSHLVVDGLILLISLVSCVGVGWAFNTGGWYREESRATVLMAGIAIMTIVHIVIFIRSCIEKRHGLPVGGTDELELPMHSTTQQQQPAQIIVRYVQTCPKCGSHSEPKPGEAINESMAARGELQPQGISPTDLQHVH</sequence>
<evidence type="ECO:0000313" key="2">
    <source>
        <dbReference type="EMBL" id="KAI1876329.1"/>
    </source>
</evidence>
<keyword evidence="1" id="KW-0472">Membrane</keyword>
<accession>A0A9P9WRB3</accession>
<keyword evidence="3" id="KW-1185">Reference proteome</keyword>
<feature type="transmembrane region" description="Helical" evidence="1">
    <location>
        <begin position="170"/>
        <end position="189"/>
    </location>
</feature>
<comment type="caution">
    <text evidence="2">The sequence shown here is derived from an EMBL/GenBank/DDBJ whole genome shotgun (WGS) entry which is preliminary data.</text>
</comment>
<dbReference type="AlphaFoldDB" id="A0A9P9WRB3"/>
<feature type="transmembrane region" description="Helical" evidence="1">
    <location>
        <begin position="73"/>
        <end position="96"/>
    </location>
</feature>
<evidence type="ECO:0000256" key="1">
    <source>
        <dbReference type="SAM" id="Phobius"/>
    </source>
</evidence>
<gene>
    <name evidence="2" type="ORF">JX265_003855</name>
</gene>
<dbReference type="EMBL" id="JAFIMR010000007">
    <property type="protein sequence ID" value="KAI1876329.1"/>
    <property type="molecule type" value="Genomic_DNA"/>
</dbReference>
<organism evidence="2 3">
    <name type="scientific">Neoarthrinium moseri</name>
    <dbReference type="NCBI Taxonomy" id="1658444"/>
    <lineage>
        <taxon>Eukaryota</taxon>
        <taxon>Fungi</taxon>
        <taxon>Dikarya</taxon>
        <taxon>Ascomycota</taxon>
        <taxon>Pezizomycotina</taxon>
        <taxon>Sordariomycetes</taxon>
        <taxon>Xylariomycetidae</taxon>
        <taxon>Amphisphaeriales</taxon>
        <taxon>Apiosporaceae</taxon>
        <taxon>Neoarthrinium</taxon>
    </lineage>
</organism>
<evidence type="ECO:0000313" key="3">
    <source>
        <dbReference type="Proteomes" id="UP000829685"/>
    </source>
</evidence>
<proteinExistence type="predicted"/>
<reference evidence="2" key="1">
    <citation type="submission" date="2021-03" db="EMBL/GenBank/DDBJ databases">
        <title>Revisited historic fungal species revealed as producer of novel bioactive compounds through whole genome sequencing and comparative genomics.</title>
        <authorList>
            <person name="Vignolle G.A."/>
            <person name="Hochenegger N."/>
            <person name="Mach R.L."/>
            <person name="Mach-Aigner A.R."/>
            <person name="Javad Rahimi M."/>
            <person name="Salim K.A."/>
            <person name="Chan C.M."/>
            <person name="Lim L.B.L."/>
            <person name="Cai F."/>
            <person name="Druzhinina I.S."/>
            <person name="U'Ren J.M."/>
            <person name="Derntl C."/>
        </authorList>
    </citation>
    <scope>NUCLEOTIDE SEQUENCE</scope>
    <source>
        <strain evidence="2">TUCIM 5799</strain>
    </source>
</reference>
<feature type="transmembrane region" description="Helical" evidence="1">
    <location>
        <begin position="130"/>
        <end position="158"/>
    </location>
</feature>
<keyword evidence="1" id="KW-1133">Transmembrane helix</keyword>
<keyword evidence="1" id="KW-0812">Transmembrane</keyword>
<name>A0A9P9WRB3_9PEZI</name>
<dbReference type="Proteomes" id="UP000829685">
    <property type="component" value="Unassembled WGS sequence"/>
</dbReference>
<protein>
    <submittedName>
        <fullName evidence="2">Uncharacterized protein</fullName>
    </submittedName>
</protein>